<dbReference type="Gene3D" id="3.30.70.1450">
    <property type="entry name" value="Regulator of K+ conductance, C-terminal domain"/>
    <property type="match status" value="1"/>
</dbReference>
<evidence type="ECO:0000259" key="1">
    <source>
        <dbReference type="PROSITE" id="PS51202"/>
    </source>
</evidence>
<dbReference type="RefSeq" id="WP_336540479.1">
    <property type="nucleotide sequence ID" value="NZ_JBBAYL010000017.1"/>
</dbReference>
<sequence>MRLPEGTVVATIVRDGQPTVPGPTVRLRPGDELLLVSHTATEEEIHAAFQ</sequence>
<feature type="domain" description="RCK C-terminal" evidence="1">
    <location>
        <begin position="1"/>
        <end position="50"/>
    </location>
</feature>
<gene>
    <name evidence="2" type="ORF">WB403_32260</name>
</gene>
<name>A0ABU8GKW1_9ACTN</name>
<evidence type="ECO:0000313" key="3">
    <source>
        <dbReference type="Proteomes" id="UP001365781"/>
    </source>
</evidence>
<evidence type="ECO:0000313" key="2">
    <source>
        <dbReference type="EMBL" id="MEI5613830.1"/>
    </source>
</evidence>
<dbReference type="SUPFAM" id="SSF116726">
    <property type="entry name" value="TrkA C-terminal domain-like"/>
    <property type="match status" value="1"/>
</dbReference>
<dbReference type="PROSITE" id="PS51202">
    <property type="entry name" value="RCK_C"/>
    <property type="match status" value="1"/>
</dbReference>
<dbReference type="EMBL" id="JBBAYM010000025">
    <property type="protein sequence ID" value="MEI5613830.1"/>
    <property type="molecule type" value="Genomic_DNA"/>
</dbReference>
<proteinExistence type="predicted"/>
<keyword evidence="3" id="KW-1185">Reference proteome</keyword>
<dbReference type="Proteomes" id="UP001365781">
    <property type="component" value="Unassembled WGS sequence"/>
</dbReference>
<protein>
    <submittedName>
        <fullName evidence="2">TrkA C-terminal domain-containing protein</fullName>
    </submittedName>
</protein>
<reference evidence="2 3" key="1">
    <citation type="submission" date="2024-03" db="EMBL/GenBank/DDBJ databases">
        <title>First Report of Pectobacterium brasiliscabiei causing potato scab in china.</title>
        <authorList>
            <person name="Handique U."/>
        </authorList>
    </citation>
    <scope>NUCLEOTIDE SEQUENCE [LARGE SCALE GENOMIC DNA]</scope>
    <source>
        <strain evidence="2 3">ZRIMU1503</strain>
    </source>
</reference>
<organism evidence="2 3">
    <name type="scientific">Streptomyces brasiliscabiei</name>
    <dbReference type="NCBI Taxonomy" id="2736302"/>
    <lineage>
        <taxon>Bacteria</taxon>
        <taxon>Bacillati</taxon>
        <taxon>Actinomycetota</taxon>
        <taxon>Actinomycetes</taxon>
        <taxon>Kitasatosporales</taxon>
        <taxon>Streptomycetaceae</taxon>
        <taxon>Streptomyces</taxon>
    </lineage>
</organism>
<dbReference type="InterPro" id="IPR036721">
    <property type="entry name" value="RCK_C_sf"/>
</dbReference>
<comment type="caution">
    <text evidence="2">The sequence shown here is derived from an EMBL/GenBank/DDBJ whole genome shotgun (WGS) entry which is preliminary data.</text>
</comment>
<dbReference type="Pfam" id="PF02080">
    <property type="entry name" value="TrkA_C"/>
    <property type="match status" value="1"/>
</dbReference>
<accession>A0ABU8GKW1</accession>
<dbReference type="InterPro" id="IPR006037">
    <property type="entry name" value="RCK_C"/>
</dbReference>